<dbReference type="InterPro" id="IPR004099">
    <property type="entry name" value="Pyr_nucl-diS_OxRdtase_dimer"/>
</dbReference>
<evidence type="ECO:0000256" key="6">
    <source>
        <dbReference type="ARBA" id="ARBA00023027"/>
    </source>
</evidence>
<feature type="binding site" evidence="10">
    <location>
        <begin position="183"/>
        <end position="185"/>
    </location>
    <ligand>
        <name>FAD</name>
        <dbReference type="ChEBI" id="CHEBI:57692"/>
    </ligand>
</feature>
<dbReference type="EMBL" id="KB007857">
    <property type="protein sequence ID" value="ELR23283.1"/>
    <property type="molecule type" value="Genomic_DNA"/>
</dbReference>
<evidence type="ECO:0000256" key="8">
    <source>
        <dbReference type="ARBA" id="ARBA00023284"/>
    </source>
</evidence>
<dbReference type="PANTHER" id="PTHR22912:SF151">
    <property type="entry name" value="DIHYDROLIPOYL DEHYDROGENASE, MITOCHONDRIAL"/>
    <property type="match status" value="1"/>
</dbReference>
<dbReference type="PRINTS" id="PR00368">
    <property type="entry name" value="FADPNR"/>
</dbReference>
<keyword evidence="16" id="KW-1185">Reference proteome</keyword>
<evidence type="ECO:0000256" key="12">
    <source>
        <dbReference type="RuleBase" id="RU003692"/>
    </source>
</evidence>
<feature type="binding site" evidence="10">
    <location>
        <begin position="220"/>
        <end position="227"/>
    </location>
    <ligand>
        <name>NAD(+)</name>
        <dbReference type="ChEBI" id="CHEBI:57540"/>
    </ligand>
</feature>
<dbReference type="OMA" id="CAQLGMK"/>
<evidence type="ECO:0000256" key="3">
    <source>
        <dbReference type="ARBA" id="ARBA00022630"/>
    </source>
</evidence>
<keyword evidence="3 12" id="KW-0285">Flavoprotein</keyword>
<dbReference type="GO" id="GO:0045252">
    <property type="term" value="C:oxoglutarate dehydrogenase complex"/>
    <property type="evidence" value="ECO:0007669"/>
    <property type="project" value="TreeGrafter"/>
</dbReference>
<dbReference type="FunFam" id="3.30.390.30:FF:000001">
    <property type="entry name" value="Dihydrolipoyl dehydrogenase"/>
    <property type="match status" value="1"/>
</dbReference>
<dbReference type="OrthoDB" id="361797at2759"/>
<sequence length="507" mass="53811">MRRGLIQASRSAVPTSASGVFASRAFPRTFIASRGFATAAEQDDVIVIGGGPGGYVAAIKAGQLGLKVTCVEKRGKLGGTCLNVGCIPSKALLHASHIYEDTKKYFPDHGIVFDNVKLDLGAMMKSKEKAVNGLTSGIEFLFKKNNVKYVKGFGKVSGANEVTVDLAEGGEKKLSAKNIIVATGSDVIGLPFLPIDEQRVVSSTGALALKEVPKKMVVIGGGIIGLEMGSVWRRLGTEVTVVEFTDNLCGGAADGEVAKEFKRILAKQGMKFKMGTKVTGAKVEPSSITLITEPRDGGKTEEVACDVVLCSVGRRPYLDGLGLENVGVKLDNRGRVAVDDHFRSNVPSIYAIGDCIPGPMLAHKAEEDGIAAVEIIAGGHGHVDYNVVPSVVYTHPEVAWVGQTEEQLKAQGIQYKVGKFPFKANSRARTNDDDEGFVKYLADAKTDKVLGVHMIGAMVGEMIAEPTLLMAYGGSSEDVARTCHAHPTLSEAVKEAAMATYDKAIHF</sequence>
<evidence type="ECO:0000313" key="16">
    <source>
        <dbReference type="Proteomes" id="UP000011083"/>
    </source>
</evidence>
<dbReference type="NCBIfam" id="TIGR01350">
    <property type="entry name" value="lipoamide_DH"/>
    <property type="match status" value="1"/>
</dbReference>
<comment type="similarity">
    <text evidence="1 12">Belongs to the class-I pyridine nucleotide-disulfide oxidoreductase family.</text>
</comment>
<evidence type="ECO:0000256" key="2">
    <source>
        <dbReference type="ARBA" id="ARBA00012608"/>
    </source>
</evidence>
<dbReference type="SUPFAM" id="SSF55424">
    <property type="entry name" value="FAD/NAD-linked reductases, dimerisation (C-terminal) domain"/>
    <property type="match status" value="1"/>
</dbReference>
<dbReference type="STRING" id="1257118.L8HET6"/>
<feature type="binding site" evidence="10">
    <location>
        <position position="154"/>
    </location>
    <ligand>
        <name>FAD</name>
        <dbReference type="ChEBI" id="CHEBI:57692"/>
    </ligand>
</feature>
<dbReference type="FunFam" id="3.50.50.60:FF:000001">
    <property type="entry name" value="Dihydrolipoyl dehydrogenase, mitochondrial"/>
    <property type="match status" value="1"/>
</dbReference>
<dbReference type="SUPFAM" id="SSF51905">
    <property type="entry name" value="FAD/NAD(P)-binding domain"/>
    <property type="match status" value="1"/>
</dbReference>
<dbReference type="FunFam" id="3.50.50.60:FF:000025">
    <property type="entry name" value="Dihydrolipoyl dehydrogenase"/>
    <property type="match status" value="1"/>
</dbReference>
<accession>L8HET6</accession>
<feature type="disulfide bond" description="Redox-active" evidence="11">
    <location>
        <begin position="81"/>
        <end position="86"/>
    </location>
</feature>
<keyword evidence="4 10" id="KW-0274">FAD</keyword>
<keyword evidence="6 10" id="KW-0520">NAD</keyword>
<feature type="binding site" evidence="10">
    <location>
        <position position="90"/>
    </location>
    <ligand>
        <name>FAD</name>
        <dbReference type="ChEBI" id="CHEBI:57692"/>
    </ligand>
</feature>
<dbReference type="VEuPathDB" id="AmoebaDB:ACA1_068670"/>
<evidence type="ECO:0000256" key="9">
    <source>
        <dbReference type="PIRSR" id="PIRSR000350-2"/>
    </source>
</evidence>
<dbReference type="InterPro" id="IPR012999">
    <property type="entry name" value="Pyr_OxRdtase_I_AS"/>
</dbReference>
<dbReference type="PRINTS" id="PR00411">
    <property type="entry name" value="PNDRDTASEI"/>
</dbReference>
<dbReference type="Pfam" id="PF07992">
    <property type="entry name" value="Pyr_redox_2"/>
    <property type="match status" value="1"/>
</dbReference>
<feature type="domain" description="Pyridine nucleotide-disulphide oxidoreductase dimerisation" evidence="13">
    <location>
        <begin position="388"/>
        <end position="497"/>
    </location>
</feature>
<organism evidence="15 16">
    <name type="scientific">Acanthamoeba castellanii (strain ATCC 30010 / Neff)</name>
    <dbReference type="NCBI Taxonomy" id="1257118"/>
    <lineage>
        <taxon>Eukaryota</taxon>
        <taxon>Amoebozoa</taxon>
        <taxon>Discosea</taxon>
        <taxon>Longamoebia</taxon>
        <taxon>Centramoebida</taxon>
        <taxon>Acanthamoebidae</taxon>
        <taxon>Acanthamoeba</taxon>
    </lineage>
</organism>
<keyword evidence="5 12" id="KW-0560">Oxidoreductase</keyword>
<keyword evidence="7" id="KW-1015">Disulfide bond</keyword>
<dbReference type="GO" id="GO:0050660">
    <property type="term" value="F:flavin adenine dinucleotide binding"/>
    <property type="evidence" value="ECO:0007669"/>
    <property type="project" value="InterPro"/>
</dbReference>
<dbReference type="InterPro" id="IPR016156">
    <property type="entry name" value="FAD/NAD-linked_Rdtase_dimer_sf"/>
</dbReference>
<proteinExistence type="inferred from homology"/>
<evidence type="ECO:0000313" key="15">
    <source>
        <dbReference type="EMBL" id="ELR23283.1"/>
    </source>
</evidence>
<dbReference type="InterPro" id="IPR006258">
    <property type="entry name" value="Lipoamide_DH"/>
</dbReference>
<evidence type="ECO:0000256" key="4">
    <source>
        <dbReference type="ARBA" id="ARBA00022827"/>
    </source>
</evidence>
<dbReference type="Pfam" id="PF02852">
    <property type="entry name" value="Pyr_redox_dim"/>
    <property type="match status" value="1"/>
</dbReference>
<feature type="binding site" evidence="10">
    <location>
        <begin position="360"/>
        <end position="363"/>
    </location>
    <ligand>
        <name>FAD</name>
        <dbReference type="ChEBI" id="CHEBI:57692"/>
    </ligand>
</feature>
<evidence type="ECO:0000256" key="11">
    <source>
        <dbReference type="PIRSR" id="PIRSR000350-4"/>
    </source>
</evidence>
<evidence type="ECO:0000256" key="7">
    <source>
        <dbReference type="ARBA" id="ARBA00023157"/>
    </source>
</evidence>
<dbReference type="GO" id="GO:0045254">
    <property type="term" value="C:pyruvate dehydrogenase complex"/>
    <property type="evidence" value="ECO:0007669"/>
    <property type="project" value="UniProtKB-ARBA"/>
</dbReference>
<protein>
    <recommendedName>
        <fullName evidence="2 12">Dihydrolipoyl dehydrogenase</fullName>
        <ecNumber evidence="2 12">1.8.1.4</ecNumber>
    </recommendedName>
</protein>
<dbReference type="EC" id="1.8.1.4" evidence="2 12"/>
<dbReference type="RefSeq" id="XP_004352811.1">
    <property type="nucleotide sequence ID" value="XM_004352759.1"/>
</dbReference>
<evidence type="ECO:0000256" key="10">
    <source>
        <dbReference type="PIRSR" id="PIRSR000350-3"/>
    </source>
</evidence>
<evidence type="ECO:0000256" key="5">
    <source>
        <dbReference type="ARBA" id="ARBA00023002"/>
    </source>
</evidence>
<dbReference type="InterPro" id="IPR001100">
    <property type="entry name" value="Pyr_nuc-diS_OxRdtase"/>
</dbReference>
<dbReference type="PIRSF" id="PIRSF000350">
    <property type="entry name" value="Mercury_reductase_MerA"/>
    <property type="match status" value="1"/>
</dbReference>
<keyword evidence="8 12" id="KW-0676">Redox-active center</keyword>
<feature type="binding site" evidence="10">
    <location>
        <position position="313"/>
    </location>
    <ligand>
        <name>NAD(+)</name>
        <dbReference type="ChEBI" id="CHEBI:57540"/>
    </ligand>
</feature>
<dbReference type="GO" id="GO:0006103">
    <property type="term" value="P:2-oxoglutarate metabolic process"/>
    <property type="evidence" value="ECO:0007669"/>
    <property type="project" value="TreeGrafter"/>
</dbReference>
<dbReference type="AlphaFoldDB" id="L8HET6"/>
<comment type="catalytic activity">
    <reaction evidence="12">
        <text>N(6)-[(R)-dihydrolipoyl]-L-lysyl-[protein] + NAD(+) = N(6)-[(R)-lipoyl]-L-lysyl-[protein] + NADH + H(+)</text>
        <dbReference type="Rhea" id="RHEA:15045"/>
        <dbReference type="Rhea" id="RHEA-COMP:10474"/>
        <dbReference type="Rhea" id="RHEA-COMP:10475"/>
        <dbReference type="ChEBI" id="CHEBI:15378"/>
        <dbReference type="ChEBI" id="CHEBI:57540"/>
        <dbReference type="ChEBI" id="CHEBI:57945"/>
        <dbReference type="ChEBI" id="CHEBI:83099"/>
        <dbReference type="ChEBI" id="CHEBI:83100"/>
        <dbReference type="EC" id="1.8.1.4"/>
    </reaction>
</comment>
<reference evidence="15 16" key="1">
    <citation type="journal article" date="2013" name="Genome Biol.">
        <title>Genome of Acanthamoeba castellanii highlights extensive lateral gene transfer and early evolution of tyrosine kinase signaling.</title>
        <authorList>
            <person name="Clarke M."/>
            <person name="Lohan A.J."/>
            <person name="Liu B."/>
            <person name="Lagkouvardos I."/>
            <person name="Roy S."/>
            <person name="Zafar N."/>
            <person name="Bertelli C."/>
            <person name="Schilde C."/>
            <person name="Kianianmomeni A."/>
            <person name="Burglin T.R."/>
            <person name="Frech C."/>
            <person name="Turcotte B."/>
            <person name="Kopec K.O."/>
            <person name="Synnott J.M."/>
            <person name="Choo C."/>
            <person name="Paponov I."/>
            <person name="Finkler A."/>
            <person name="Soon Heng Tan C."/>
            <person name="Hutchins A.P."/>
            <person name="Weinmeier T."/>
            <person name="Rattei T."/>
            <person name="Chu J.S."/>
            <person name="Gimenez G."/>
            <person name="Irimia M."/>
            <person name="Rigden D.J."/>
            <person name="Fitzpatrick D.A."/>
            <person name="Lorenzo-Morales J."/>
            <person name="Bateman A."/>
            <person name="Chiu C.H."/>
            <person name="Tang P."/>
            <person name="Hegemann P."/>
            <person name="Fromm H."/>
            <person name="Raoult D."/>
            <person name="Greub G."/>
            <person name="Miranda-Saavedra D."/>
            <person name="Chen N."/>
            <person name="Nash P."/>
            <person name="Ginger M.L."/>
            <person name="Horn M."/>
            <person name="Schaap P."/>
            <person name="Caler L."/>
            <person name="Loftus B."/>
        </authorList>
    </citation>
    <scope>NUCLEOTIDE SEQUENCE [LARGE SCALE GENOMIC DNA]</scope>
    <source>
        <strain evidence="15 16">Neff</strain>
    </source>
</reference>
<dbReference type="GeneID" id="14924256"/>
<dbReference type="Proteomes" id="UP000011083">
    <property type="component" value="Unassembled WGS sequence"/>
</dbReference>
<gene>
    <name evidence="15" type="ORF">ACA1_068670</name>
</gene>
<comment type="cofactor">
    <cofactor evidence="10 12">
        <name>FAD</name>
        <dbReference type="ChEBI" id="CHEBI:57692"/>
    </cofactor>
    <text evidence="10 12">Binds 1 FAD per subunit.</text>
</comment>
<dbReference type="InterPro" id="IPR036188">
    <property type="entry name" value="FAD/NAD-bd_sf"/>
</dbReference>
<keyword evidence="10" id="KW-0547">Nucleotide-binding</keyword>
<dbReference type="Gene3D" id="3.50.50.60">
    <property type="entry name" value="FAD/NAD(P)-binding domain"/>
    <property type="match status" value="2"/>
</dbReference>
<dbReference type="InterPro" id="IPR050151">
    <property type="entry name" value="Class-I_Pyr_Nuc-Dis_Oxidored"/>
</dbReference>
<dbReference type="GO" id="GO:0004148">
    <property type="term" value="F:dihydrolipoyl dehydrogenase (NADH) activity"/>
    <property type="evidence" value="ECO:0007669"/>
    <property type="project" value="UniProtKB-EC"/>
</dbReference>
<feature type="binding site" evidence="10">
    <location>
        <position position="354"/>
    </location>
    <ligand>
        <name>FAD</name>
        <dbReference type="ChEBI" id="CHEBI:57692"/>
    </ligand>
</feature>
<comment type="miscellaneous">
    <text evidence="12">The active site is a redox-active disulfide bond.</text>
</comment>
<dbReference type="InterPro" id="IPR023753">
    <property type="entry name" value="FAD/NAD-binding_dom"/>
</dbReference>
<evidence type="ECO:0000259" key="14">
    <source>
        <dbReference type="Pfam" id="PF07992"/>
    </source>
</evidence>
<dbReference type="KEGG" id="acan:ACA1_068670"/>
<feature type="binding site" evidence="10">
    <location>
        <position position="243"/>
    </location>
    <ligand>
        <name>NAD(+)</name>
        <dbReference type="ChEBI" id="CHEBI:57540"/>
    </ligand>
</feature>
<dbReference type="Gene3D" id="3.30.390.30">
    <property type="match status" value="1"/>
</dbReference>
<feature type="active site" description="Proton acceptor" evidence="9">
    <location>
        <position position="486"/>
    </location>
</feature>
<dbReference type="GO" id="GO:0045333">
    <property type="term" value="P:cellular respiration"/>
    <property type="evidence" value="ECO:0007669"/>
    <property type="project" value="UniProtKB-ARBA"/>
</dbReference>
<feature type="domain" description="FAD/NAD(P)-binding" evidence="14">
    <location>
        <begin position="44"/>
        <end position="369"/>
    </location>
</feature>
<evidence type="ECO:0000256" key="1">
    <source>
        <dbReference type="ARBA" id="ARBA00007532"/>
    </source>
</evidence>
<name>L8HET6_ACACF</name>
<dbReference type="PROSITE" id="PS00076">
    <property type="entry name" value="PYRIDINE_REDOX_1"/>
    <property type="match status" value="1"/>
</dbReference>
<dbReference type="GO" id="GO:0005739">
    <property type="term" value="C:mitochondrion"/>
    <property type="evidence" value="ECO:0007669"/>
    <property type="project" value="TreeGrafter"/>
</dbReference>
<dbReference type="PANTHER" id="PTHR22912">
    <property type="entry name" value="DISULFIDE OXIDOREDUCTASE"/>
    <property type="match status" value="1"/>
</dbReference>
<evidence type="ECO:0000259" key="13">
    <source>
        <dbReference type="Pfam" id="PF02852"/>
    </source>
</evidence>